<dbReference type="OrthoDB" id="5419542at2759"/>
<evidence type="ECO:0000313" key="4">
    <source>
        <dbReference type="Proteomes" id="UP000824596"/>
    </source>
</evidence>
<accession>A0A9P8SIH4</accession>
<dbReference type="AlphaFoldDB" id="A0A9P8SIH4"/>
<keyword evidence="2" id="KW-1133">Transmembrane helix</keyword>
<gene>
    <name evidence="3" type="ORF">HRG_05694</name>
</gene>
<dbReference type="RefSeq" id="XP_044720697.1">
    <property type="nucleotide sequence ID" value="XM_044864165.1"/>
</dbReference>
<name>A0A9P8SIH4_9HYPO</name>
<evidence type="ECO:0000256" key="2">
    <source>
        <dbReference type="SAM" id="Phobius"/>
    </source>
</evidence>
<evidence type="ECO:0000313" key="3">
    <source>
        <dbReference type="EMBL" id="KAH0963184.1"/>
    </source>
</evidence>
<keyword evidence="2" id="KW-0812">Transmembrane</keyword>
<feature type="compositionally biased region" description="Basic and acidic residues" evidence="1">
    <location>
        <begin position="15"/>
        <end position="26"/>
    </location>
</feature>
<dbReference type="GeneID" id="68354823"/>
<dbReference type="EMBL" id="JAIZPD010000005">
    <property type="protein sequence ID" value="KAH0963184.1"/>
    <property type="molecule type" value="Genomic_DNA"/>
</dbReference>
<dbReference type="Proteomes" id="UP000824596">
    <property type="component" value="Unassembled WGS sequence"/>
</dbReference>
<proteinExistence type="predicted"/>
<organism evidence="3 4">
    <name type="scientific">Hirsutella rhossiliensis</name>
    <dbReference type="NCBI Taxonomy" id="111463"/>
    <lineage>
        <taxon>Eukaryota</taxon>
        <taxon>Fungi</taxon>
        <taxon>Dikarya</taxon>
        <taxon>Ascomycota</taxon>
        <taxon>Pezizomycotina</taxon>
        <taxon>Sordariomycetes</taxon>
        <taxon>Hypocreomycetidae</taxon>
        <taxon>Hypocreales</taxon>
        <taxon>Ophiocordycipitaceae</taxon>
        <taxon>Hirsutella</taxon>
    </lineage>
</organism>
<keyword evidence="4" id="KW-1185">Reference proteome</keyword>
<protein>
    <submittedName>
        <fullName evidence="3">Uncharacterized protein</fullName>
    </submittedName>
</protein>
<comment type="caution">
    <text evidence="3">The sequence shown here is derived from an EMBL/GenBank/DDBJ whole genome shotgun (WGS) entry which is preliminary data.</text>
</comment>
<sequence>MMSPDLSRRPSLSTQKEDAGEAETKRARDAMLQLEQEKASIQAGVLKQSLGHLGTFSTNTTKHLDDTYYAVLEKMSTLQNTVTAMKGLAEGLRDMCDGFDDDSRALESDTVSQLVALGRFEEQEAKISSLQNRVHHGRARIQGLTGRVDVVRERIEGWERADRDWQERTRKRLKIFWSVTSVVAILIVALAVGVKYTTKLDDARPRSLGAGSTIRPWLNALNHSSEDGDGEPGKTMLWKTPEADDERLRVFDEL</sequence>
<reference evidence="3" key="1">
    <citation type="submission" date="2021-09" db="EMBL/GenBank/DDBJ databases">
        <title>A high-quality genome of the endoparasitic fungus Hirsutella rhossiliensis with a comparison of Hirsutella genomes reveals transposable elements contributing to genome size variation.</title>
        <authorList>
            <person name="Lin R."/>
            <person name="Jiao Y."/>
            <person name="Sun X."/>
            <person name="Ling J."/>
            <person name="Xie B."/>
            <person name="Cheng X."/>
        </authorList>
    </citation>
    <scope>NUCLEOTIDE SEQUENCE</scope>
    <source>
        <strain evidence="3">HR02</strain>
    </source>
</reference>
<feature type="region of interest" description="Disordered" evidence="1">
    <location>
        <begin position="1"/>
        <end position="26"/>
    </location>
</feature>
<evidence type="ECO:0000256" key="1">
    <source>
        <dbReference type="SAM" id="MobiDB-lite"/>
    </source>
</evidence>
<feature type="transmembrane region" description="Helical" evidence="2">
    <location>
        <begin position="175"/>
        <end position="196"/>
    </location>
</feature>
<keyword evidence="2" id="KW-0472">Membrane</keyword>